<accession>A0A0A9HIS9</accession>
<proteinExistence type="predicted"/>
<dbReference type="AlphaFoldDB" id="A0A0A9HIS9"/>
<sequence>MCKILLEYYVILNHSTIPEYTNEILFTFSRGVVIETHAC</sequence>
<dbReference type="EMBL" id="GBRH01163120">
    <property type="protein sequence ID" value="JAE34776.1"/>
    <property type="molecule type" value="Transcribed_RNA"/>
</dbReference>
<protein>
    <submittedName>
        <fullName evidence="1">Uncharacterized protein</fullName>
    </submittedName>
</protein>
<reference evidence="1" key="1">
    <citation type="submission" date="2014-09" db="EMBL/GenBank/DDBJ databases">
        <authorList>
            <person name="Magalhaes I.L.F."/>
            <person name="Oliveira U."/>
            <person name="Santos F.R."/>
            <person name="Vidigal T.H.D.A."/>
            <person name="Brescovit A.D."/>
            <person name="Santos A.J."/>
        </authorList>
    </citation>
    <scope>NUCLEOTIDE SEQUENCE</scope>
    <source>
        <tissue evidence="1">Shoot tissue taken approximately 20 cm above the soil surface</tissue>
    </source>
</reference>
<reference evidence="1" key="2">
    <citation type="journal article" date="2015" name="Data Brief">
        <title>Shoot transcriptome of the giant reed, Arundo donax.</title>
        <authorList>
            <person name="Barrero R.A."/>
            <person name="Guerrero F.D."/>
            <person name="Moolhuijzen P."/>
            <person name="Goolsby J.A."/>
            <person name="Tidwell J."/>
            <person name="Bellgard S.E."/>
            <person name="Bellgard M.I."/>
        </authorList>
    </citation>
    <scope>NUCLEOTIDE SEQUENCE</scope>
    <source>
        <tissue evidence="1">Shoot tissue taken approximately 20 cm above the soil surface</tissue>
    </source>
</reference>
<evidence type="ECO:0000313" key="1">
    <source>
        <dbReference type="EMBL" id="JAE34776.1"/>
    </source>
</evidence>
<organism evidence="1">
    <name type="scientific">Arundo donax</name>
    <name type="common">Giant reed</name>
    <name type="synonym">Donax arundinaceus</name>
    <dbReference type="NCBI Taxonomy" id="35708"/>
    <lineage>
        <taxon>Eukaryota</taxon>
        <taxon>Viridiplantae</taxon>
        <taxon>Streptophyta</taxon>
        <taxon>Embryophyta</taxon>
        <taxon>Tracheophyta</taxon>
        <taxon>Spermatophyta</taxon>
        <taxon>Magnoliopsida</taxon>
        <taxon>Liliopsida</taxon>
        <taxon>Poales</taxon>
        <taxon>Poaceae</taxon>
        <taxon>PACMAD clade</taxon>
        <taxon>Arundinoideae</taxon>
        <taxon>Arundineae</taxon>
        <taxon>Arundo</taxon>
    </lineage>
</organism>
<name>A0A0A9HIS9_ARUDO</name>